<name>A0ABX5VMD4_9MICO</name>
<feature type="transmembrane region" description="Helical" evidence="9">
    <location>
        <begin position="511"/>
        <end position="529"/>
    </location>
</feature>
<dbReference type="Gene3D" id="3.30.70.3220">
    <property type="match status" value="1"/>
</dbReference>
<dbReference type="InterPro" id="IPR048631">
    <property type="entry name" value="SecD_1st"/>
</dbReference>
<keyword evidence="6 9" id="KW-1133">Transmembrane helix</keyword>
<comment type="similarity">
    <text evidence="9">Belongs to the SecD/SecF family. SecD subfamily.</text>
</comment>
<dbReference type="Gene3D" id="3.30.1360.200">
    <property type="match status" value="1"/>
</dbReference>
<evidence type="ECO:0000313" key="15">
    <source>
        <dbReference type="Proteomes" id="UP000313948"/>
    </source>
</evidence>
<evidence type="ECO:0000256" key="5">
    <source>
        <dbReference type="ARBA" id="ARBA00022927"/>
    </source>
</evidence>
<comment type="caution">
    <text evidence="9">Lacks conserved residue(s) required for the propagation of feature annotation.</text>
</comment>
<organism evidence="14 15">
    <name type="scientific">Georgenia wutianyii</name>
    <dbReference type="NCBI Taxonomy" id="2585135"/>
    <lineage>
        <taxon>Bacteria</taxon>
        <taxon>Bacillati</taxon>
        <taxon>Actinomycetota</taxon>
        <taxon>Actinomycetes</taxon>
        <taxon>Micrococcales</taxon>
        <taxon>Bogoriellaceae</taxon>
        <taxon>Georgenia</taxon>
    </lineage>
</organism>
<feature type="domain" description="Protein export membrane protein SecD/SecF C-terminal" evidence="11">
    <location>
        <begin position="387"/>
        <end position="556"/>
    </location>
</feature>
<keyword evidence="2 9" id="KW-0813">Transport</keyword>
<evidence type="ECO:0000256" key="9">
    <source>
        <dbReference type="HAMAP-Rule" id="MF_01463"/>
    </source>
</evidence>
<dbReference type="InterPro" id="IPR005791">
    <property type="entry name" value="SecD"/>
</dbReference>
<dbReference type="Pfam" id="PF21760">
    <property type="entry name" value="SecD_1st"/>
    <property type="match status" value="1"/>
</dbReference>
<evidence type="ECO:0000256" key="4">
    <source>
        <dbReference type="ARBA" id="ARBA00022692"/>
    </source>
</evidence>
<evidence type="ECO:0000313" key="14">
    <source>
        <dbReference type="EMBL" id="QDB79368.1"/>
    </source>
</evidence>
<evidence type="ECO:0000256" key="1">
    <source>
        <dbReference type="ARBA" id="ARBA00004651"/>
    </source>
</evidence>
<dbReference type="Pfam" id="PF02355">
    <property type="entry name" value="SecD_SecF_C"/>
    <property type="match status" value="1"/>
</dbReference>
<sequence length="645" mass="68450">MATTAPRPLRRIVFLFVIIAVLFGSVAIGQQVSDDSEGELGPSFVPGLALDLEGGVQLILTPRLDPEAEGGDGEITDEDIDQAIEIIRQRVDASGVAEAEITRQGSNNIVVGLPGNPDEATLDLVRQSAQLRFRPVLAVTDPTPIDPNQEGLPTAPESDAQAAAPEGEVATQAPADGATEEPSAEAPAADANESAADRDAIEQAAFAVADENADGQLSDTPATQPATNSDPSWITEQLVYDMYTLDCTDPANLVGGVEDDGAAPLVACSQDGMAKYILGPVDVEGTQVESATSGLEVTQAGTTTNNWVVNIEFNREGTELFAEVSERLFAQQPPLNQFGIVLDGLVISAPQMNSPILDGNAQISGNFTRESANTLANQLNFGSLPLNFEVQSEEQISATLGSEHLRNGLIAGVAGLVLVALYLLWQYRGLALVAVGSLLIAAVATYGAIIVLSWLQGYRLSLAGVAGLIVAVGITADSFILYFERIRDEIREGRTLAGAVEHGWNRAKRTIVISDLVTLLAAVILYFLAVGGVRGFAFTLGLTTVIDLVVVFLFTHPTMQLLIRTRFFGEGHRFSGLDPESVGVSRASYRGRGRVEPAPRPRQTAGADRPAKQNGERLTIAQRRAAERRAAQESATTTMTEEDGR</sequence>
<evidence type="ECO:0000256" key="6">
    <source>
        <dbReference type="ARBA" id="ARBA00022989"/>
    </source>
</evidence>
<comment type="function">
    <text evidence="9">Part of the Sec protein translocase complex. Interacts with the SecYEG preprotein conducting channel. SecDF uses the proton motive force (PMF) to complete protein translocation after the ATP-dependent function of SecA.</text>
</comment>
<keyword evidence="3 9" id="KW-1003">Cell membrane</keyword>
<dbReference type="NCBIfam" id="TIGR01129">
    <property type="entry name" value="secD"/>
    <property type="match status" value="1"/>
</dbReference>
<evidence type="ECO:0000256" key="10">
    <source>
        <dbReference type="SAM" id="MobiDB-lite"/>
    </source>
</evidence>
<feature type="region of interest" description="Disordered" evidence="10">
    <location>
        <begin position="580"/>
        <end position="645"/>
    </location>
</feature>
<evidence type="ECO:0000256" key="2">
    <source>
        <dbReference type="ARBA" id="ARBA00022448"/>
    </source>
</evidence>
<keyword evidence="15" id="KW-1185">Reference proteome</keyword>
<dbReference type="InterPro" id="IPR054384">
    <property type="entry name" value="SecDF_P1_head"/>
</dbReference>
<dbReference type="HAMAP" id="MF_01463_B">
    <property type="entry name" value="SecD_B"/>
    <property type="match status" value="1"/>
</dbReference>
<feature type="region of interest" description="Disordered" evidence="10">
    <location>
        <begin position="137"/>
        <end position="196"/>
    </location>
</feature>
<feature type="transmembrane region" description="Helical" evidence="9">
    <location>
        <begin position="535"/>
        <end position="554"/>
    </location>
</feature>
<comment type="subunit">
    <text evidence="9">Forms a complex with SecF. Part of the essential Sec protein translocation apparatus which comprises SecA, SecYEG and auxiliary proteins SecDF. Other proteins may also be involved.</text>
</comment>
<protein>
    <recommendedName>
        <fullName evidence="9">Protein translocase subunit SecD</fullName>
    </recommendedName>
</protein>
<evidence type="ECO:0000259" key="13">
    <source>
        <dbReference type="Pfam" id="PF22599"/>
    </source>
</evidence>
<keyword evidence="8 9" id="KW-0472">Membrane</keyword>
<dbReference type="RefSeq" id="WP_139948461.1">
    <property type="nucleotide sequence ID" value="NZ_CP040899.1"/>
</dbReference>
<dbReference type="Proteomes" id="UP000313948">
    <property type="component" value="Chromosome"/>
</dbReference>
<evidence type="ECO:0000256" key="7">
    <source>
        <dbReference type="ARBA" id="ARBA00023010"/>
    </source>
</evidence>
<dbReference type="EMBL" id="CP040899">
    <property type="protein sequence ID" value="QDB79368.1"/>
    <property type="molecule type" value="Genomic_DNA"/>
</dbReference>
<feature type="transmembrane region" description="Helical" evidence="9">
    <location>
        <begin position="432"/>
        <end position="455"/>
    </location>
</feature>
<evidence type="ECO:0000256" key="3">
    <source>
        <dbReference type="ARBA" id="ARBA00022475"/>
    </source>
</evidence>
<keyword evidence="5 9" id="KW-0653">Protein transport</keyword>
<dbReference type="Pfam" id="PF22599">
    <property type="entry name" value="SecDF_P1_head"/>
    <property type="match status" value="1"/>
</dbReference>
<keyword evidence="7 9" id="KW-0811">Translocation</keyword>
<keyword evidence="4 9" id="KW-0812">Transmembrane</keyword>
<comment type="subcellular location">
    <subcellularLocation>
        <location evidence="1 9">Cell membrane</location>
        <topology evidence="1 9">Multi-pass membrane protein</topology>
    </subcellularLocation>
</comment>
<evidence type="ECO:0000256" key="8">
    <source>
        <dbReference type="ARBA" id="ARBA00023136"/>
    </source>
</evidence>
<dbReference type="NCBIfam" id="TIGR00916">
    <property type="entry name" value="2A0604s01"/>
    <property type="match status" value="1"/>
</dbReference>
<dbReference type="SUPFAM" id="SSF82866">
    <property type="entry name" value="Multidrug efflux transporter AcrB transmembrane domain"/>
    <property type="match status" value="1"/>
</dbReference>
<dbReference type="InterPro" id="IPR022813">
    <property type="entry name" value="SecD/SecF_arch_bac"/>
</dbReference>
<evidence type="ECO:0000259" key="11">
    <source>
        <dbReference type="Pfam" id="PF02355"/>
    </source>
</evidence>
<dbReference type="PANTHER" id="PTHR30081:SF1">
    <property type="entry name" value="PROTEIN TRANSLOCASE SUBUNIT SECD"/>
    <property type="match status" value="1"/>
</dbReference>
<dbReference type="InterPro" id="IPR055344">
    <property type="entry name" value="SecD_SecF_C_bact"/>
</dbReference>
<gene>
    <name evidence="9 14" type="primary">secD</name>
    <name evidence="14" type="ORF">FE251_08290</name>
</gene>
<feature type="compositionally biased region" description="Low complexity" evidence="10">
    <location>
        <begin position="184"/>
        <end position="194"/>
    </location>
</feature>
<dbReference type="InterPro" id="IPR048634">
    <property type="entry name" value="SecD_SecF_C"/>
</dbReference>
<proteinExistence type="inferred from homology"/>
<evidence type="ECO:0000259" key="12">
    <source>
        <dbReference type="Pfam" id="PF21760"/>
    </source>
</evidence>
<accession>A0ABX5VMD4</accession>
<feature type="domain" description="SecDF P1 head subdomain" evidence="13">
    <location>
        <begin position="275"/>
        <end position="385"/>
    </location>
</feature>
<feature type="transmembrane region" description="Helical" evidence="9">
    <location>
        <begin position="461"/>
        <end position="483"/>
    </location>
</feature>
<feature type="transmembrane region" description="Helical" evidence="9">
    <location>
        <begin position="405"/>
        <end position="425"/>
    </location>
</feature>
<reference evidence="14 15" key="1">
    <citation type="submission" date="2019-05" db="EMBL/GenBank/DDBJ databases">
        <title>Georgenia *** sp. nov., and Georgenia *** sp. nov., isolated from the intestinal contents of plateau pika (Ochotona curzoniae) in the Qinghai-Tibet plateau of China.</title>
        <authorList>
            <person name="Tian Z."/>
        </authorList>
    </citation>
    <scope>NUCLEOTIDE SEQUENCE [LARGE SCALE GENOMIC DNA]</scope>
    <source>
        <strain evidence="14 15">Z294</strain>
    </source>
</reference>
<feature type="domain" description="Protein translocase subunit SecDF P1" evidence="12">
    <location>
        <begin position="80"/>
        <end position="136"/>
    </location>
</feature>
<dbReference type="PANTHER" id="PTHR30081">
    <property type="entry name" value="PROTEIN-EXPORT MEMBRANE PROTEIN SEC"/>
    <property type="match status" value="1"/>
</dbReference>